<dbReference type="InterPro" id="IPR006805">
    <property type="entry name" value="Anth_synth_I_N"/>
</dbReference>
<dbReference type="EMBL" id="CP016893">
    <property type="protein sequence ID" value="AST59233.1"/>
    <property type="molecule type" value="Genomic_DNA"/>
</dbReference>
<dbReference type="SUPFAM" id="SSF56322">
    <property type="entry name" value="ADC synthase"/>
    <property type="match status" value="1"/>
</dbReference>
<organism evidence="2 3">
    <name type="scientific">Thermoanaerobacterium thermosaccharolyticum</name>
    <name type="common">Clostridium thermosaccharolyticum</name>
    <dbReference type="NCBI Taxonomy" id="1517"/>
    <lineage>
        <taxon>Bacteria</taxon>
        <taxon>Bacillati</taxon>
        <taxon>Bacillota</taxon>
        <taxon>Clostridia</taxon>
        <taxon>Thermoanaerobacterales</taxon>
        <taxon>Thermoanaerobacteraceae</taxon>
        <taxon>Thermoanaerobacterium</taxon>
    </lineage>
</organism>
<evidence type="ECO:0000313" key="2">
    <source>
        <dbReference type="EMBL" id="AST59233.1"/>
    </source>
</evidence>
<dbReference type="InterPro" id="IPR005801">
    <property type="entry name" value="ADC_synthase"/>
</dbReference>
<feature type="domain" description="Anthranilate synthase component I N-terminal" evidence="1">
    <location>
        <begin position="28"/>
        <end position="101"/>
    </location>
</feature>
<proteinExistence type="predicted"/>
<dbReference type="AlphaFoldDB" id="A0A223I3B4"/>
<accession>A0A223I3B4</accession>
<evidence type="ECO:0000313" key="3">
    <source>
        <dbReference type="Proteomes" id="UP000214975"/>
    </source>
</evidence>
<gene>
    <name evidence="2" type="ORF">Thert_03523</name>
</gene>
<protein>
    <submittedName>
        <fullName evidence="2">Anthranilate synthase component I</fullName>
    </submittedName>
</protein>
<sequence>MLNLSREKFAELKDKKVVFPIYVEINGDELTPVSIFYNLKGKNRFLLESAESGKEGRYSFIGSGPYLKVKSYGNLIEIEKEQRTIKQHGKVLDYIKENIEQDYDKTTLSCRLQAVHLVMQGMIL</sequence>
<reference evidence="2 3" key="1">
    <citation type="submission" date="2016-08" db="EMBL/GenBank/DDBJ databases">
        <title>A novel genetic cassette of butanologenic Thermoanaerobacterium thermosaccharolyticum that directly convert cellulose to butanol.</title>
        <authorList>
            <person name="Li T."/>
            <person name="He J."/>
        </authorList>
    </citation>
    <scope>NUCLEOTIDE SEQUENCE [LARGE SCALE GENOMIC DNA]</scope>
    <source>
        <strain evidence="2 3">TG57</strain>
    </source>
</reference>
<name>A0A223I3B4_THETR</name>
<dbReference type="Proteomes" id="UP000214975">
    <property type="component" value="Chromosome"/>
</dbReference>
<evidence type="ECO:0000259" key="1">
    <source>
        <dbReference type="Pfam" id="PF04715"/>
    </source>
</evidence>
<dbReference type="Pfam" id="PF04715">
    <property type="entry name" value="Anth_synt_I_N"/>
    <property type="match status" value="1"/>
</dbReference>
<dbReference type="Gene3D" id="3.60.120.10">
    <property type="entry name" value="Anthranilate synthase"/>
    <property type="match status" value="1"/>
</dbReference>